<evidence type="ECO:0000313" key="3">
    <source>
        <dbReference type="Proteomes" id="UP000005801"/>
    </source>
</evidence>
<feature type="domain" description="Cupin type-2" evidence="1">
    <location>
        <begin position="39"/>
        <end position="94"/>
    </location>
</feature>
<dbReference type="InterPro" id="IPR011051">
    <property type="entry name" value="RmlC_Cupin_sf"/>
</dbReference>
<dbReference type="STRING" id="391625.PPSIR1_16760"/>
<evidence type="ECO:0000313" key="2">
    <source>
        <dbReference type="EMBL" id="EDM79732.1"/>
    </source>
</evidence>
<dbReference type="EMBL" id="ABCS01000017">
    <property type="protein sequence ID" value="EDM79732.1"/>
    <property type="molecule type" value="Genomic_DNA"/>
</dbReference>
<keyword evidence="3" id="KW-1185">Reference proteome</keyword>
<dbReference type="InterPro" id="IPR014710">
    <property type="entry name" value="RmlC-like_jellyroll"/>
</dbReference>
<reference evidence="2 3" key="1">
    <citation type="submission" date="2007-06" db="EMBL/GenBank/DDBJ databases">
        <authorList>
            <person name="Shimkets L."/>
            <person name="Ferriera S."/>
            <person name="Johnson J."/>
            <person name="Kravitz S."/>
            <person name="Beeson K."/>
            <person name="Sutton G."/>
            <person name="Rogers Y.-H."/>
            <person name="Friedman R."/>
            <person name="Frazier M."/>
            <person name="Venter J.C."/>
        </authorList>
    </citation>
    <scope>NUCLEOTIDE SEQUENCE [LARGE SCALE GENOMIC DNA]</scope>
    <source>
        <strain evidence="2 3">SIR-1</strain>
    </source>
</reference>
<organism evidence="2 3">
    <name type="scientific">Plesiocystis pacifica SIR-1</name>
    <dbReference type="NCBI Taxonomy" id="391625"/>
    <lineage>
        <taxon>Bacteria</taxon>
        <taxon>Pseudomonadati</taxon>
        <taxon>Myxococcota</taxon>
        <taxon>Polyangia</taxon>
        <taxon>Nannocystales</taxon>
        <taxon>Nannocystaceae</taxon>
        <taxon>Plesiocystis</taxon>
    </lineage>
</organism>
<dbReference type="Proteomes" id="UP000005801">
    <property type="component" value="Unassembled WGS sequence"/>
</dbReference>
<accession>A6G3A7</accession>
<evidence type="ECO:0000259" key="1">
    <source>
        <dbReference type="Pfam" id="PF07883"/>
    </source>
</evidence>
<dbReference type="Pfam" id="PF07883">
    <property type="entry name" value="Cupin_2"/>
    <property type="match status" value="1"/>
</dbReference>
<dbReference type="Gene3D" id="2.60.120.10">
    <property type="entry name" value="Jelly Rolls"/>
    <property type="match status" value="1"/>
</dbReference>
<dbReference type="AlphaFoldDB" id="A6G3A7"/>
<sequence length="99" mass="11008">MFERPPTQAEQFETLLRQGGVHIERIYGPVSSPSEVYDQPHDEWVALLAGEAELELEGATLVSARMGPGDTLFIPAHQRHRVRSASADALWLAVHLPPR</sequence>
<dbReference type="CDD" id="cd06981">
    <property type="entry name" value="cupin_reut_a1446"/>
    <property type="match status" value="1"/>
</dbReference>
<name>A6G3A7_9BACT</name>
<protein>
    <recommendedName>
        <fullName evidence="1">Cupin type-2 domain-containing protein</fullName>
    </recommendedName>
</protein>
<dbReference type="SUPFAM" id="SSF51182">
    <property type="entry name" value="RmlC-like cupins"/>
    <property type="match status" value="1"/>
</dbReference>
<dbReference type="InterPro" id="IPR013096">
    <property type="entry name" value="Cupin_2"/>
</dbReference>
<comment type="caution">
    <text evidence="2">The sequence shown here is derived from an EMBL/GenBank/DDBJ whole genome shotgun (WGS) entry which is preliminary data.</text>
</comment>
<gene>
    <name evidence="2" type="ORF">PPSIR1_16760</name>
</gene>
<dbReference type="eggNOG" id="COG1917">
    <property type="taxonomic scope" value="Bacteria"/>
</dbReference>
<proteinExistence type="predicted"/>